<gene>
    <name evidence="1" type="ORF">Pmar_PMAR027656</name>
</gene>
<dbReference type="RefSeq" id="XP_002786143.1">
    <property type="nucleotide sequence ID" value="XM_002786097.1"/>
</dbReference>
<reference evidence="1 2" key="1">
    <citation type="submission" date="2008-07" db="EMBL/GenBank/DDBJ databases">
        <authorList>
            <person name="El-Sayed N."/>
            <person name="Caler E."/>
            <person name="Inman J."/>
            <person name="Amedeo P."/>
            <person name="Hass B."/>
            <person name="Wortman J."/>
        </authorList>
    </citation>
    <scope>NUCLEOTIDE SEQUENCE [LARGE SCALE GENOMIC DNA]</scope>
    <source>
        <strain evidence="2">ATCC 50983 / TXsc</strain>
    </source>
</reference>
<keyword evidence="2" id="KW-1185">Reference proteome</keyword>
<name>C5KCC6_PERM5</name>
<evidence type="ECO:0000313" key="2">
    <source>
        <dbReference type="Proteomes" id="UP000007800"/>
    </source>
</evidence>
<dbReference type="AlphaFoldDB" id="C5KCC6"/>
<feature type="non-terminal residue" evidence="1">
    <location>
        <position position="1"/>
    </location>
</feature>
<dbReference type="Proteomes" id="UP000007800">
    <property type="component" value="Unassembled WGS sequence"/>
</dbReference>
<protein>
    <submittedName>
        <fullName evidence="1">Uncharacterized protein</fullName>
    </submittedName>
</protein>
<sequence length="193" mass="20050">SQDRGNLPRVSILSRRDLASRPITQDSSGELITLVIPMLHSLTLIAALFIGSCAYDETALSLAISNDPYGAVGEYESSAASSPLYERPSGPCTASGGMLLYCHCQGGENAVGGISGGKVVAFVCAPSCGRRTLREAGDSIRMLGGKGGSCPASALGRTECRSGMCFVVPNPGCPSGMYAYKVGYFGVICMYNK</sequence>
<dbReference type="OMA" id="CAYDETA"/>
<proteinExistence type="predicted"/>
<dbReference type="GeneID" id="9063200"/>
<evidence type="ECO:0000313" key="1">
    <source>
        <dbReference type="EMBL" id="EER17939.1"/>
    </source>
</evidence>
<organism evidence="2">
    <name type="scientific">Perkinsus marinus (strain ATCC 50983 / TXsc)</name>
    <dbReference type="NCBI Taxonomy" id="423536"/>
    <lineage>
        <taxon>Eukaryota</taxon>
        <taxon>Sar</taxon>
        <taxon>Alveolata</taxon>
        <taxon>Perkinsozoa</taxon>
        <taxon>Perkinsea</taxon>
        <taxon>Perkinsida</taxon>
        <taxon>Perkinsidae</taxon>
        <taxon>Perkinsus</taxon>
    </lineage>
</organism>
<accession>C5KCC6</accession>
<dbReference type="EMBL" id="GG671975">
    <property type="protein sequence ID" value="EER17939.1"/>
    <property type="molecule type" value="Genomic_DNA"/>
</dbReference>
<dbReference type="OrthoDB" id="10544589at2759"/>
<dbReference type="InParanoid" id="C5KCC6"/>